<evidence type="ECO:0000313" key="2">
    <source>
        <dbReference type="EMBL" id="QQP52114.1"/>
    </source>
</evidence>
<evidence type="ECO:0000313" key="3">
    <source>
        <dbReference type="Proteomes" id="UP000595437"/>
    </source>
</evidence>
<feature type="non-terminal residue" evidence="2">
    <location>
        <position position="1"/>
    </location>
</feature>
<dbReference type="OrthoDB" id="10682802at2759"/>
<dbReference type="AlphaFoldDB" id="A0A7T8HL84"/>
<sequence length="113" mass="12542">QRSLNAGPTKKKSSSGKKTQWTVLCVSLTLLTMCVTLVGTMLSVGSQYPEMLIARRWDQLLNESRMHDEEEQLHGAINKTLAILLPNNTHEDFTEKSLILSSILQNTSSEASP</sequence>
<proteinExistence type="predicted"/>
<accession>A0A7T8HL84</accession>
<protein>
    <submittedName>
        <fullName evidence="2">Uncharacterized protein</fullName>
    </submittedName>
</protein>
<reference evidence="3" key="1">
    <citation type="submission" date="2021-01" db="EMBL/GenBank/DDBJ databases">
        <title>Caligus Genome Assembly.</title>
        <authorList>
            <person name="Gallardo-Escarate C."/>
        </authorList>
    </citation>
    <scope>NUCLEOTIDE SEQUENCE [LARGE SCALE GENOMIC DNA]</scope>
</reference>
<keyword evidence="1" id="KW-0812">Transmembrane</keyword>
<gene>
    <name evidence="2" type="ORF">FKW44_004141</name>
</gene>
<name>A0A7T8HL84_CALRO</name>
<feature type="transmembrane region" description="Helical" evidence="1">
    <location>
        <begin position="21"/>
        <end position="42"/>
    </location>
</feature>
<keyword evidence="1" id="KW-0472">Membrane</keyword>
<keyword evidence="1" id="KW-1133">Transmembrane helix</keyword>
<dbReference type="Proteomes" id="UP000595437">
    <property type="component" value="Chromosome 3"/>
</dbReference>
<organism evidence="2 3">
    <name type="scientific">Caligus rogercresseyi</name>
    <name type="common">Sea louse</name>
    <dbReference type="NCBI Taxonomy" id="217165"/>
    <lineage>
        <taxon>Eukaryota</taxon>
        <taxon>Metazoa</taxon>
        <taxon>Ecdysozoa</taxon>
        <taxon>Arthropoda</taxon>
        <taxon>Crustacea</taxon>
        <taxon>Multicrustacea</taxon>
        <taxon>Hexanauplia</taxon>
        <taxon>Copepoda</taxon>
        <taxon>Siphonostomatoida</taxon>
        <taxon>Caligidae</taxon>
        <taxon>Caligus</taxon>
    </lineage>
</organism>
<evidence type="ECO:0000256" key="1">
    <source>
        <dbReference type="SAM" id="Phobius"/>
    </source>
</evidence>
<dbReference type="EMBL" id="CP045892">
    <property type="protein sequence ID" value="QQP52114.1"/>
    <property type="molecule type" value="Genomic_DNA"/>
</dbReference>
<keyword evidence="3" id="KW-1185">Reference proteome</keyword>